<dbReference type="PROSITE" id="PS00830">
    <property type="entry name" value="GREAB_2"/>
    <property type="match status" value="1"/>
</dbReference>
<dbReference type="InterPro" id="IPR018151">
    <property type="entry name" value="TF_GreA/GreB_CS"/>
</dbReference>
<dbReference type="EMBL" id="CP000245">
    <property type="protein sequence ID" value="AEG91690.1"/>
    <property type="molecule type" value="Genomic_DNA"/>
</dbReference>
<protein>
    <submittedName>
        <fullName evidence="2">Transcription elongation factor-like protein</fullName>
    </submittedName>
</protein>
<dbReference type="Pfam" id="PF01272">
    <property type="entry name" value="GreA_GreB"/>
    <property type="match status" value="1"/>
</dbReference>
<evidence type="ECO:0000259" key="1">
    <source>
        <dbReference type="Pfam" id="PF01272"/>
    </source>
</evidence>
<reference evidence="2 3" key="2">
    <citation type="journal article" date="2011" name="PLoS ONE">
        <title>The Cyst-Dividing Bacterium Ramlibacter tataouinensis TTB310 Genome Reveals a Well-Stocked Toolbox for Adaptation to a Desert Environment.</title>
        <authorList>
            <person name="De Luca G."/>
            <person name="Barakat M."/>
            <person name="Ortet P."/>
            <person name="Fochesato S."/>
            <person name="Jourlin-Castelli C."/>
            <person name="Ansaldi M."/>
            <person name="Py B."/>
            <person name="Fichant G."/>
            <person name="Coutinho P.M."/>
            <person name="Voulhoux R."/>
            <person name="Bastien O."/>
            <person name="Marechal E."/>
            <person name="Henrissat B."/>
            <person name="Quentin Y."/>
            <person name="Noirot P."/>
            <person name="Filloux A."/>
            <person name="Mejean V."/>
            <person name="Dubow M.S."/>
            <person name="Barras F."/>
            <person name="Barbe V."/>
            <person name="Weissenbach J."/>
            <person name="Mihalcescu I."/>
            <person name="Vermeglio A."/>
            <person name="Achouak W."/>
            <person name="Heulin T."/>
        </authorList>
    </citation>
    <scope>NUCLEOTIDE SEQUENCE [LARGE SCALE GENOMIC DNA]</scope>
    <source>
        <strain evidence="3">ATCC BAA-407 / DSM 14655 / LMG 21543 / TTB310</strain>
    </source>
</reference>
<dbReference type="OrthoDB" id="192847at2"/>
<dbReference type="RefSeq" id="WP_013899923.1">
    <property type="nucleotide sequence ID" value="NC_015677.1"/>
</dbReference>
<keyword evidence="2" id="KW-0648">Protein biosynthesis</keyword>
<dbReference type="InterPro" id="IPR036953">
    <property type="entry name" value="GreA/GreB_C_sf"/>
</dbReference>
<dbReference type="Proteomes" id="UP000008385">
    <property type="component" value="Chromosome"/>
</dbReference>
<dbReference type="eggNOG" id="COG0782">
    <property type="taxonomic scope" value="Bacteria"/>
</dbReference>
<organism evidence="2 3">
    <name type="scientific">Ramlibacter tataouinensis (strain ATCC BAA-407 / DSM 14655 / LMG 21543 / TTB310)</name>
    <dbReference type="NCBI Taxonomy" id="365046"/>
    <lineage>
        <taxon>Bacteria</taxon>
        <taxon>Pseudomonadati</taxon>
        <taxon>Pseudomonadota</taxon>
        <taxon>Betaproteobacteria</taxon>
        <taxon>Burkholderiales</taxon>
        <taxon>Comamonadaceae</taxon>
        <taxon>Ramlibacter</taxon>
    </lineage>
</organism>
<dbReference type="GO" id="GO:0070063">
    <property type="term" value="F:RNA polymerase binding"/>
    <property type="evidence" value="ECO:0007669"/>
    <property type="project" value="InterPro"/>
</dbReference>
<dbReference type="HOGENOM" id="CLU_120358_1_1_4"/>
<dbReference type="InterPro" id="IPR001437">
    <property type="entry name" value="Tscrpt_elong_fac_GreA/B_C"/>
</dbReference>
<dbReference type="SUPFAM" id="SSF54534">
    <property type="entry name" value="FKBP-like"/>
    <property type="match status" value="1"/>
</dbReference>
<dbReference type="PANTHER" id="PTHR30437:SF5">
    <property type="entry name" value="REGULATOR OF NUCLEOSIDE DIPHOSPHATE KINASE"/>
    <property type="match status" value="1"/>
</dbReference>
<evidence type="ECO:0000313" key="3">
    <source>
        <dbReference type="Proteomes" id="UP000008385"/>
    </source>
</evidence>
<name>F5XWC0_RAMTT</name>
<dbReference type="Gene3D" id="3.10.50.30">
    <property type="entry name" value="Transcription elongation factor, GreA/GreB, C-terminal domain"/>
    <property type="match status" value="1"/>
</dbReference>
<dbReference type="InterPro" id="IPR023459">
    <property type="entry name" value="Tscrpt_elong_fac_GreA/B_fam"/>
</dbReference>
<keyword evidence="3" id="KW-1185">Reference proteome</keyword>
<reference evidence="3" key="1">
    <citation type="submission" date="2006-01" db="EMBL/GenBank/DDBJ databases">
        <title>Genome of the cyst-dividing bacterium Ramlibacter tataouinensis.</title>
        <authorList>
            <person name="Barakat M."/>
            <person name="Ortet P."/>
            <person name="De Luca G."/>
            <person name="Jourlin-Castelli C."/>
            <person name="Ansaldi M."/>
            <person name="Py B."/>
            <person name="Fichant G."/>
            <person name="Coutinho P."/>
            <person name="Voulhoux R."/>
            <person name="Bastien O."/>
            <person name="Roy S."/>
            <person name="Marechal E."/>
            <person name="Henrissat B."/>
            <person name="Quentin Y."/>
            <person name="Noirot P."/>
            <person name="Filloux A."/>
            <person name="Mejean V."/>
            <person name="DuBow M."/>
            <person name="Barras F."/>
            <person name="Heulin T."/>
        </authorList>
    </citation>
    <scope>NUCLEOTIDE SEQUENCE [LARGE SCALE GENOMIC DNA]</scope>
    <source>
        <strain evidence="3">ATCC BAA-407 / DSM 14655 / LMG 21543 / TTB310</strain>
    </source>
</reference>
<gene>
    <name evidence="2" type="ordered locus">Rta_06120</name>
</gene>
<dbReference type="STRING" id="365046.Rta_06120"/>
<evidence type="ECO:0000313" key="2">
    <source>
        <dbReference type="EMBL" id="AEG91690.1"/>
    </source>
</evidence>
<proteinExistence type="predicted"/>
<dbReference type="GO" id="GO:0003677">
    <property type="term" value="F:DNA binding"/>
    <property type="evidence" value="ECO:0007669"/>
    <property type="project" value="InterPro"/>
</dbReference>
<feature type="domain" description="Transcription elongation factor GreA/GreB C-terminal" evidence="1">
    <location>
        <begin position="52"/>
        <end position="124"/>
    </location>
</feature>
<sequence>METQLSAERTLTEIDYLRLTRLLLQSEPGTSEAIQDLLDNSVLVGSPSVAPTVITMYTQVLLEHVPHAARYKITLCYPDDAEPSQGFISVLSPLGSSLIGLRAGDVAKWRTPGGEERAARIVDVLFQPEATGDYTT</sequence>
<dbReference type="GO" id="GO:0032784">
    <property type="term" value="P:regulation of DNA-templated transcription elongation"/>
    <property type="evidence" value="ECO:0007669"/>
    <property type="project" value="InterPro"/>
</dbReference>
<keyword evidence="2" id="KW-0251">Elongation factor</keyword>
<dbReference type="AlphaFoldDB" id="F5XWC0"/>
<dbReference type="PANTHER" id="PTHR30437">
    <property type="entry name" value="TRANSCRIPTION ELONGATION FACTOR GREA"/>
    <property type="match status" value="1"/>
</dbReference>
<accession>F5XWC0</accession>
<dbReference type="GO" id="GO:0003746">
    <property type="term" value="F:translation elongation factor activity"/>
    <property type="evidence" value="ECO:0007669"/>
    <property type="project" value="UniProtKB-KW"/>
</dbReference>
<dbReference type="GO" id="GO:0006354">
    <property type="term" value="P:DNA-templated transcription elongation"/>
    <property type="evidence" value="ECO:0007669"/>
    <property type="project" value="TreeGrafter"/>
</dbReference>
<dbReference type="KEGG" id="rta:Rta_06120"/>